<gene>
    <name evidence="2" type="ORF">AA314_09608</name>
</gene>
<organism evidence="2 3">
    <name type="scientific">Archangium gephyra</name>
    <dbReference type="NCBI Taxonomy" id="48"/>
    <lineage>
        <taxon>Bacteria</taxon>
        <taxon>Pseudomonadati</taxon>
        <taxon>Myxococcota</taxon>
        <taxon>Myxococcia</taxon>
        <taxon>Myxococcales</taxon>
        <taxon>Cystobacterineae</taxon>
        <taxon>Archangiaceae</taxon>
        <taxon>Archangium</taxon>
    </lineage>
</organism>
<dbReference type="AlphaFoldDB" id="A0AAC8TJ72"/>
<name>A0AAC8TJ72_9BACT</name>
<evidence type="ECO:0000313" key="3">
    <source>
        <dbReference type="Proteomes" id="UP000035579"/>
    </source>
</evidence>
<reference evidence="2 3" key="1">
    <citation type="submission" date="2015-05" db="EMBL/GenBank/DDBJ databases">
        <title>Genome assembly of Archangium gephyra DSM 2261.</title>
        <authorList>
            <person name="Sharma G."/>
            <person name="Subramanian S."/>
        </authorList>
    </citation>
    <scope>NUCLEOTIDE SEQUENCE [LARGE SCALE GENOMIC DNA]</scope>
    <source>
        <strain evidence="2 3">DSM 2261</strain>
    </source>
</reference>
<sequence>MAGWMPTEDVPGLSALDECAPFPGGSRSPPAWGRGGRTPPGRLPVASPWLGQWGDPCAFR</sequence>
<evidence type="ECO:0000256" key="1">
    <source>
        <dbReference type="SAM" id="MobiDB-lite"/>
    </source>
</evidence>
<protein>
    <submittedName>
        <fullName evidence="2">Uncharacterized protein</fullName>
    </submittedName>
</protein>
<accession>A0AAC8TJ72</accession>
<dbReference type="EMBL" id="CP011509">
    <property type="protein sequence ID" value="AKJ07982.1"/>
    <property type="molecule type" value="Genomic_DNA"/>
</dbReference>
<dbReference type="Proteomes" id="UP000035579">
    <property type="component" value="Chromosome"/>
</dbReference>
<feature type="region of interest" description="Disordered" evidence="1">
    <location>
        <begin position="1"/>
        <end position="49"/>
    </location>
</feature>
<dbReference type="KEGG" id="age:AA314_09608"/>
<proteinExistence type="predicted"/>
<evidence type="ECO:0000313" key="2">
    <source>
        <dbReference type="EMBL" id="AKJ07982.1"/>
    </source>
</evidence>